<accession>A0A9D2DDL9</accession>
<dbReference type="EMBL" id="DXCC01000014">
    <property type="protein sequence ID" value="HIZ15125.1"/>
    <property type="molecule type" value="Genomic_DNA"/>
</dbReference>
<feature type="chain" id="PRO_5039701903" evidence="1">
    <location>
        <begin position="23"/>
        <end position="675"/>
    </location>
</feature>
<keyword evidence="1" id="KW-0732">Signal</keyword>
<reference evidence="2" key="2">
    <citation type="submission" date="2021-04" db="EMBL/GenBank/DDBJ databases">
        <authorList>
            <person name="Gilroy R."/>
        </authorList>
    </citation>
    <scope>NUCLEOTIDE SEQUENCE</scope>
    <source>
        <strain evidence="2">ChiHjej11B10-19426</strain>
    </source>
</reference>
<protein>
    <submittedName>
        <fullName evidence="2">Uncharacterized protein</fullName>
    </submittedName>
</protein>
<dbReference type="AlphaFoldDB" id="A0A9D2DDL9"/>
<name>A0A9D2DDL9_9BACT</name>
<feature type="signal peptide" evidence="1">
    <location>
        <begin position="1"/>
        <end position="22"/>
    </location>
</feature>
<sequence>MRKIYISFWLRAAVAVAGAVVAAACQRPEPSPAPSREKVTLTAVAEQTRTSLGSDLSVRWSADDQFLLFGDQAAGTMERFVLTDGTASASFEGYMPAGENFFAAYPEAYCVSAESGRLEMWLPQTQAYVPGTFAEEANPMVAWATGEFSQLNFRNVCGIMELRITGEGTLASVAMSSNQAMSGQIFVPMWTEGATEVAASELGVQMTGINEPLSATEPLSLYFVVPAGAYGELSVVMTDASGAVVVKTATDIVMIERGAITPVEGLVFEETEAETVSMAMTVDAAKSNWKATYVNYQLEGTMEVAGFKACSMLTEQLEEYLASGYDLKTILLSFAQDVDPFEADGSAQIGWLTGAETSQSFLAGAVVGEELVGEVARLDYTTPAMPVDPALGLDVQWQVGDTYASYAATVTGGATRYYSLLGMGPIWKDLSDSDALKQVMSIDPYGKELTGTTLEEQFDDLVPETDYVFFLLLEGPNGVSQLYRYAFTTQTLQPGEDTAAYRQFLGTWTLSYTDLLGVGMETITATVEEDVVGRTYRVSGLMGSFATSYGVDDTIQAYFEEGQIVFRSATGTAAPGPSYTSVLFYVLGESPQQINGNARYVGTCADDTVTFASDQPGLNGYAFIGLMMSDGTEIMVHASGAYGDVTWTRQTASNPGRSAVVEEFVRLSPVNPVWK</sequence>
<evidence type="ECO:0000313" key="2">
    <source>
        <dbReference type="EMBL" id="HIZ15125.1"/>
    </source>
</evidence>
<proteinExistence type="predicted"/>
<evidence type="ECO:0000256" key="1">
    <source>
        <dbReference type="SAM" id="SignalP"/>
    </source>
</evidence>
<comment type="caution">
    <text evidence="2">The sequence shown here is derived from an EMBL/GenBank/DDBJ whole genome shotgun (WGS) entry which is preliminary data.</text>
</comment>
<reference evidence="2" key="1">
    <citation type="journal article" date="2021" name="PeerJ">
        <title>Extensive microbial diversity within the chicken gut microbiome revealed by metagenomics and culture.</title>
        <authorList>
            <person name="Gilroy R."/>
            <person name="Ravi A."/>
            <person name="Getino M."/>
            <person name="Pursley I."/>
            <person name="Horton D.L."/>
            <person name="Alikhan N.F."/>
            <person name="Baker D."/>
            <person name="Gharbi K."/>
            <person name="Hall N."/>
            <person name="Watson M."/>
            <person name="Adriaenssens E.M."/>
            <person name="Foster-Nyarko E."/>
            <person name="Jarju S."/>
            <person name="Secka A."/>
            <person name="Antonio M."/>
            <person name="Oren A."/>
            <person name="Chaudhuri R.R."/>
            <person name="La Ragione R."/>
            <person name="Hildebrand F."/>
            <person name="Pallen M.J."/>
        </authorList>
    </citation>
    <scope>NUCLEOTIDE SEQUENCE</scope>
    <source>
        <strain evidence="2">ChiHjej11B10-19426</strain>
    </source>
</reference>
<dbReference type="Proteomes" id="UP000824014">
    <property type="component" value="Unassembled WGS sequence"/>
</dbReference>
<gene>
    <name evidence="2" type="ORF">H9816_04375</name>
</gene>
<evidence type="ECO:0000313" key="3">
    <source>
        <dbReference type="Proteomes" id="UP000824014"/>
    </source>
</evidence>
<dbReference type="PROSITE" id="PS51257">
    <property type="entry name" value="PROKAR_LIPOPROTEIN"/>
    <property type="match status" value="1"/>
</dbReference>
<organism evidence="2 3">
    <name type="scientific">Candidatus Tidjanibacter faecipullorum</name>
    <dbReference type="NCBI Taxonomy" id="2838766"/>
    <lineage>
        <taxon>Bacteria</taxon>
        <taxon>Pseudomonadati</taxon>
        <taxon>Bacteroidota</taxon>
        <taxon>Bacteroidia</taxon>
        <taxon>Bacteroidales</taxon>
        <taxon>Rikenellaceae</taxon>
        <taxon>Tidjanibacter</taxon>
    </lineage>
</organism>